<comment type="caution">
    <text evidence="2">The sequence shown here is derived from an EMBL/GenBank/DDBJ whole genome shotgun (WGS) entry which is preliminary data.</text>
</comment>
<sequence>MEDFTERMNQELHKQEVLLAAQRDALNSKLLSINSQHLDKEKQEVKNIAEPTAKHQTRISPCLKNFKVIHKESIIPLNKTPQISSVNAITPDLSTENPRPPHKCGMRNLAHSEKESDEFIKSGGVIDEIDAFLDMDISTDIENGYHDSEGDIIYLESLLIDDTSPNLPPKEGTFLTWMSRISISILLDQAQVWGIESGSRLGFLKIMKTRACFQSSNHPVFDLLLIMEILNPDHGAARIWLKKEPPRSILTWEDLVSKFINQFFPPSKTTNLRNEITNFQQRFDESFCEAWDRFKDLLRACPHHGFTELHQLDTFYNALTPTDQDSLNAAAGVSTNAPSSSTPHSPEIAALVDAVKAMLHQKSSPPASVKAVEEICVTCGGPHPYHQCLATDGNIFLEYRDNIQGYVSAAVHYNQEIPGYHPQSKYLKAVHHLKWYSYDGPPNLLFPRWWEREPEVTRDTATGVPKHHLHNQIQAPIEEPIVAPKPKPSMPYPSRANKQKLREKDDNLALKFVEIFMELHFKLSLAYALLHVPKFASMFKSLLNNKEKLFDLAKTPLDECLALADLGASINLMPLSIWKKLSLPELTPTQMILELADRSTTRPAGIAEDVFVKVGKFHFPTDFVVVDYVVDPRVPLILGRPFLRTGRALIDVYGEELTLRHDDEAVTFKVGQTSRYFYNDAESINRIDVIDVACGEYAQEVLGFSEISTSGNPTSESIISTSSPTLTPFRDSDFLLEETDAFLVIEDDSISPEIDDSYYDSEGDIRLLEEFLNDDPSSPLPLKELHVEELKIIKSSIDDHPELELKDLPSHLEYAFLEGTDKLLVIIAKDLKEDEKDRLLKVLKSHKHAIAWKISDIKGIDPQFCTHKILMEDDSKPAIQHQRRVNPKIHEVIKKEVIKLLDAGLILLSRGEYQWLNDATRKDHFPLPFMDQMLERLVGNEYYCFLDGSRDTFKFLLTRKTKRRPPSLALMGHDKETIEVYMDDFSVFGDSFSSSLSHLDKMLKRCEDTNLVQNWEKCHFMVKEGIVLGHKISKSGIEIDKAKVMLAKLPHPTSIKGM</sequence>
<reference evidence="2" key="2">
    <citation type="submission" date="2022-01" db="EMBL/GenBank/DDBJ databases">
        <authorList>
            <person name="Yamashiro T."/>
            <person name="Shiraishi A."/>
            <person name="Satake H."/>
            <person name="Nakayama K."/>
        </authorList>
    </citation>
    <scope>NUCLEOTIDE SEQUENCE</scope>
</reference>
<dbReference type="PANTHER" id="PTHR33067:SF9">
    <property type="entry name" value="RNA-DIRECTED DNA POLYMERASE"/>
    <property type="match status" value="1"/>
</dbReference>
<dbReference type="EMBL" id="BQNB010014424">
    <property type="protein sequence ID" value="GJT27989.1"/>
    <property type="molecule type" value="Genomic_DNA"/>
</dbReference>
<dbReference type="GO" id="GO:0003964">
    <property type="term" value="F:RNA-directed DNA polymerase activity"/>
    <property type="evidence" value="ECO:0007669"/>
    <property type="project" value="UniProtKB-KW"/>
</dbReference>
<name>A0ABQ5CT28_9ASTR</name>
<dbReference type="InterPro" id="IPR043128">
    <property type="entry name" value="Rev_trsase/Diguanyl_cyclase"/>
</dbReference>
<evidence type="ECO:0000313" key="2">
    <source>
        <dbReference type="EMBL" id="GJT27989.1"/>
    </source>
</evidence>
<protein>
    <submittedName>
        <fullName evidence="2">Reverse transcriptase domain-containing protein</fullName>
    </submittedName>
</protein>
<keyword evidence="3" id="KW-1185">Reference proteome</keyword>
<dbReference type="InterPro" id="IPR021109">
    <property type="entry name" value="Peptidase_aspartic_dom_sf"/>
</dbReference>
<dbReference type="Gene3D" id="3.30.70.270">
    <property type="match status" value="1"/>
</dbReference>
<dbReference type="Gene3D" id="3.10.10.10">
    <property type="entry name" value="HIV Type 1 Reverse Transcriptase, subunit A, domain 1"/>
    <property type="match status" value="1"/>
</dbReference>
<feature type="domain" description="Retrotransposon gag" evidence="1">
    <location>
        <begin position="235"/>
        <end position="320"/>
    </location>
</feature>
<dbReference type="Pfam" id="PF03732">
    <property type="entry name" value="Retrotrans_gag"/>
    <property type="match status" value="1"/>
</dbReference>
<accession>A0ABQ5CT28</accession>
<keyword evidence="2" id="KW-0808">Transferase</keyword>
<dbReference type="CDD" id="cd00303">
    <property type="entry name" value="retropepsin_like"/>
    <property type="match status" value="1"/>
</dbReference>
<dbReference type="Proteomes" id="UP001151760">
    <property type="component" value="Unassembled WGS sequence"/>
</dbReference>
<organism evidence="2 3">
    <name type="scientific">Tanacetum coccineum</name>
    <dbReference type="NCBI Taxonomy" id="301880"/>
    <lineage>
        <taxon>Eukaryota</taxon>
        <taxon>Viridiplantae</taxon>
        <taxon>Streptophyta</taxon>
        <taxon>Embryophyta</taxon>
        <taxon>Tracheophyta</taxon>
        <taxon>Spermatophyta</taxon>
        <taxon>Magnoliopsida</taxon>
        <taxon>eudicotyledons</taxon>
        <taxon>Gunneridae</taxon>
        <taxon>Pentapetalae</taxon>
        <taxon>asterids</taxon>
        <taxon>campanulids</taxon>
        <taxon>Asterales</taxon>
        <taxon>Asteraceae</taxon>
        <taxon>Asteroideae</taxon>
        <taxon>Anthemideae</taxon>
        <taxon>Anthemidinae</taxon>
        <taxon>Tanacetum</taxon>
    </lineage>
</organism>
<keyword evidence="2" id="KW-0548">Nucleotidyltransferase</keyword>
<dbReference type="Gene3D" id="2.40.70.10">
    <property type="entry name" value="Acid Proteases"/>
    <property type="match status" value="1"/>
</dbReference>
<proteinExistence type="predicted"/>
<dbReference type="InterPro" id="IPR043502">
    <property type="entry name" value="DNA/RNA_pol_sf"/>
</dbReference>
<dbReference type="CDD" id="cd01647">
    <property type="entry name" value="RT_LTR"/>
    <property type="match status" value="1"/>
</dbReference>
<reference evidence="2" key="1">
    <citation type="journal article" date="2022" name="Int. J. Mol. Sci.">
        <title>Draft Genome of Tanacetum Coccineum: Genomic Comparison of Closely Related Tanacetum-Family Plants.</title>
        <authorList>
            <person name="Yamashiro T."/>
            <person name="Shiraishi A."/>
            <person name="Nakayama K."/>
            <person name="Satake H."/>
        </authorList>
    </citation>
    <scope>NUCLEOTIDE SEQUENCE</scope>
</reference>
<gene>
    <name evidence="2" type="ORF">Tco_0908264</name>
</gene>
<evidence type="ECO:0000259" key="1">
    <source>
        <dbReference type="Pfam" id="PF03732"/>
    </source>
</evidence>
<dbReference type="SUPFAM" id="SSF56672">
    <property type="entry name" value="DNA/RNA polymerases"/>
    <property type="match status" value="1"/>
</dbReference>
<dbReference type="InterPro" id="IPR005162">
    <property type="entry name" value="Retrotrans_gag_dom"/>
</dbReference>
<evidence type="ECO:0000313" key="3">
    <source>
        <dbReference type="Proteomes" id="UP001151760"/>
    </source>
</evidence>
<keyword evidence="2" id="KW-0695">RNA-directed DNA polymerase</keyword>
<dbReference type="PANTHER" id="PTHR33067">
    <property type="entry name" value="RNA-DIRECTED DNA POLYMERASE-RELATED"/>
    <property type="match status" value="1"/>
</dbReference>